<dbReference type="OrthoDB" id="5773114at2"/>
<reference evidence="2 3" key="1">
    <citation type="submission" date="2013-12" db="EMBL/GenBank/DDBJ databases">
        <authorList>
            <consortium name="DOE Joint Genome Institute"/>
            <person name="Bryant D.A."/>
            <person name="Huntemann M."/>
            <person name="Han J."/>
            <person name="Chen A."/>
            <person name="Kyrpides N."/>
            <person name="Mavromatis K."/>
            <person name="Markowitz V."/>
            <person name="Palaniappan K."/>
            <person name="Ivanova N."/>
            <person name="Schaumberg A."/>
            <person name="Pati A."/>
            <person name="Liolios K."/>
            <person name="Nordberg H.P."/>
            <person name="Cantor M.N."/>
            <person name="Hua S.X."/>
            <person name="Woyke T."/>
        </authorList>
    </citation>
    <scope>NUCLEOTIDE SEQUENCE [LARGE SCALE GENOMIC DNA]</scope>
    <source>
        <strain evidence="2 3">984</strain>
    </source>
</reference>
<dbReference type="AlphaFoldDB" id="W0E3L0"/>
<keyword evidence="1" id="KW-0106">Calcium</keyword>
<dbReference type="PRINTS" id="PR00313">
    <property type="entry name" value="CABNDNGRPT"/>
</dbReference>
<evidence type="ECO:0000313" key="2">
    <source>
        <dbReference type="EMBL" id="AHF05337.1"/>
    </source>
</evidence>
<dbReference type="KEGG" id="mpur:MARPU_00985"/>
<sequence length="1148" mass="115952">MALQTFVQDYYLQQNPDVLQAILQGVFTSAEQHYTLYGEAEGRQPNPYFEPTGYYTQNPDVLAAVQAGTFSSALQHFEMYGATEGRQPGADTFNEATYLADNPDVQAAVDAGTFSSGYEHFVLYGADEGRDSGGSETPTSGETFTLTEGVDKATANVFDAPRAYTPGGTDQVNSLNDDDVLTGKGDNPTLNLTFVDDADTGNAVIAPVLNGIETINTDVVGTANKTLDLQDATGVNELNVSRINNTNYTTQNITSAVESFSLNNTNAPAGNVTFVHLASALSGDADETSLTLNNAQVNTLRVDAGTAGATTAGVGYETVNLESAGSANAVNNLSLEDVETLSISGDQNLVIGGLGNAAGSLSSIAAGELTGNLDINLDGVLSATQDGTSGTNIGLSTVTGAGDDTVRITNDTIGTTDSIEAGEGDDTLALQADTTNNFTPALTGDALVTGVENVSMTRTDDGLVADGADTLTLDLARIDGDQATRLFNNGQNDASGDGVATFNLNNASEGDAANISIQHSSSNNNALTDTVVNVDVEAGVDTVGMAIEEGVNDDPRFNFELNADSDGIVANSINNVSNIALADNDSESNTVELTQAARHTGTISVTGGTEGTFLNLDATAGGGATAGGYGHVLTGAAGDATTAAAAAAETRDTAVDRVFNSVTGDQVLTASNIDAADFAGNFEARLGVSNTNAQLGSGDDTLIFADRAGISSATTGLTIQDTVSGGEGYDTIILDGGAAPITLGASEWTNLSGVDEVRVAGQAGGNYTVRLTDQLVTQSDSGDTINVVNNDGDLTTNAENTLTVDTRALAASSSVTFTGANGDGSFALGARNAQTVILNDVTANGNNVLDGGDVNVVSEYVANGRNVSGGANATFATQAAADAQYVADVAAGTEGNNNVLQIFNTSEVTVGDLANTQNFSTINFTNDQAAVQTLNLTLDNATVDSLVDASHTATAEQVETLTITANDNAIVPGATSNLNVQAGTVGAQFSLNVTGDGGADVIVAGAGADIITGGGGADTLTGSAGNDSFVVAAGDSVESGAGNLDGDVITDFTSADDQIDLANVGAYSEADQSAAANYAAVVAAVDAAFTGGGAGNEDIYAAVDALGSGDTWVFVDTNADGSYTAGTDTFITLQGVNTLAGVDAADFV</sequence>
<dbReference type="STRING" id="765910.MARPU_00985"/>
<evidence type="ECO:0008006" key="4">
    <source>
        <dbReference type="Google" id="ProtNLM"/>
    </source>
</evidence>
<dbReference type="Gene3D" id="2.150.10.10">
    <property type="entry name" value="Serralysin-like metalloprotease, C-terminal"/>
    <property type="match status" value="1"/>
</dbReference>
<dbReference type="eggNOG" id="COG2931">
    <property type="taxonomic scope" value="Bacteria"/>
</dbReference>
<organism evidence="2 3">
    <name type="scientific">Marichromatium purpuratum 984</name>
    <dbReference type="NCBI Taxonomy" id="765910"/>
    <lineage>
        <taxon>Bacteria</taxon>
        <taxon>Pseudomonadati</taxon>
        <taxon>Pseudomonadota</taxon>
        <taxon>Gammaproteobacteria</taxon>
        <taxon>Chromatiales</taxon>
        <taxon>Chromatiaceae</taxon>
        <taxon>Marichromatium</taxon>
    </lineage>
</organism>
<dbReference type="Proteomes" id="UP000005275">
    <property type="component" value="Chromosome"/>
</dbReference>
<dbReference type="Pfam" id="PF00353">
    <property type="entry name" value="HemolysinCabind"/>
    <property type="match status" value="1"/>
</dbReference>
<name>W0E3L0_MARPU</name>
<dbReference type="eggNOG" id="COG4625">
    <property type="taxonomic scope" value="Bacteria"/>
</dbReference>
<evidence type="ECO:0000313" key="3">
    <source>
        <dbReference type="Proteomes" id="UP000005275"/>
    </source>
</evidence>
<dbReference type="InterPro" id="IPR001343">
    <property type="entry name" value="Hemolysn_Ca-bd"/>
</dbReference>
<dbReference type="EMBL" id="CP007031">
    <property type="protein sequence ID" value="AHF05337.1"/>
    <property type="molecule type" value="Genomic_DNA"/>
</dbReference>
<dbReference type="RefSeq" id="WP_005221856.1">
    <property type="nucleotide sequence ID" value="NZ_CP007031.1"/>
</dbReference>
<dbReference type="GO" id="GO:0005509">
    <property type="term" value="F:calcium ion binding"/>
    <property type="evidence" value="ECO:0007669"/>
    <property type="project" value="InterPro"/>
</dbReference>
<dbReference type="HOGENOM" id="CLU_259189_0_0_6"/>
<gene>
    <name evidence="2" type="ORF">MARPU_00985</name>
</gene>
<dbReference type="PROSITE" id="PS00330">
    <property type="entry name" value="HEMOLYSIN_CALCIUM"/>
    <property type="match status" value="1"/>
</dbReference>
<proteinExistence type="predicted"/>
<dbReference type="SUPFAM" id="SSF51120">
    <property type="entry name" value="beta-Roll"/>
    <property type="match status" value="1"/>
</dbReference>
<evidence type="ECO:0000256" key="1">
    <source>
        <dbReference type="ARBA" id="ARBA00022837"/>
    </source>
</evidence>
<accession>W0E3L0</accession>
<dbReference type="InterPro" id="IPR018511">
    <property type="entry name" value="Hemolysin-typ_Ca-bd_CS"/>
</dbReference>
<protein>
    <recommendedName>
        <fullName evidence="4">Calcium-binding protein</fullName>
    </recommendedName>
</protein>
<dbReference type="InterPro" id="IPR011049">
    <property type="entry name" value="Serralysin-like_metalloprot_C"/>
</dbReference>
<keyword evidence="3" id="KW-1185">Reference proteome</keyword>